<evidence type="ECO:0000256" key="5">
    <source>
        <dbReference type="ARBA" id="ARBA00023237"/>
    </source>
</evidence>
<evidence type="ECO:0000259" key="8">
    <source>
        <dbReference type="Pfam" id="PF14322"/>
    </source>
</evidence>
<evidence type="ECO:0000256" key="1">
    <source>
        <dbReference type="ARBA" id="ARBA00004442"/>
    </source>
</evidence>
<accession>A0ABV1FXK4</accession>
<keyword evidence="4" id="KW-0472">Membrane</keyword>
<reference evidence="9 10" key="1">
    <citation type="submission" date="2024-04" db="EMBL/GenBank/DDBJ databases">
        <title>Human intestinal bacterial collection.</title>
        <authorList>
            <person name="Pauvert C."/>
            <person name="Hitch T.C.A."/>
            <person name="Clavel T."/>
        </authorList>
    </citation>
    <scope>NUCLEOTIDE SEQUENCE [LARGE SCALE GENOMIC DNA]</scope>
    <source>
        <strain evidence="9 10">CLA-AA-H174</strain>
    </source>
</reference>
<evidence type="ECO:0000256" key="3">
    <source>
        <dbReference type="ARBA" id="ARBA00022729"/>
    </source>
</evidence>
<name>A0ABV1FXK4_9BACT</name>
<evidence type="ECO:0000313" key="10">
    <source>
        <dbReference type="Proteomes" id="UP001465717"/>
    </source>
</evidence>
<dbReference type="Proteomes" id="UP001465717">
    <property type="component" value="Unassembled WGS sequence"/>
</dbReference>
<gene>
    <name evidence="9" type="ORF">AAAT87_06180</name>
</gene>
<keyword evidence="3 6" id="KW-0732">Signal</keyword>
<dbReference type="InterPro" id="IPR011990">
    <property type="entry name" value="TPR-like_helical_dom_sf"/>
</dbReference>
<sequence length="538" mass="61330">MKRYKISVLAFSALTLLGFSSCFNLDESVYSEVTESTFTPTDQDVASLMASAYSPLTYIMDWQGLFDAQEESGDVIITPTRPNGWDDGGTYRRMHQHEWNSEQWQCENAYDTPYGAINNANRILSQIESNELQTGDLKESTIAELRAIRAVWYMMLLDTHGNVPIVTKFDDEVPVQATRQQVFEFVVNELKEVIPLLSEEVNAATYGRLTKWGALTALARVYLNGKVYTGKEYWKECLECCEQIIKSKKFSLATSYKAIFAYDNGSSCPEIIFAVPYDSKFKGFHMQHKWFPSTAKLVFGNSSDYFWGGSCANPQFINAYQEGDKRLEDTWLMGEQRSADGKLIWTCKNYLPSLTCIKDGQNYTSVDYGYRVWKYGNDPQTTNGGWSNDFPFFRYAEVLLDKAECLLRLGQNKEEAARIVTELRKRDFDDAAKATVTVTDLEGDTRIKYGTLDWDNNIDDPGDQTPVLLGGLYDEWGFEFACEAQRRTQMIRFGTYSTKNWFNHVAVKDGHTAIFPIPLRALETNGKLNQNPGYDSNR</sequence>
<comment type="subcellular location">
    <subcellularLocation>
        <location evidence="1">Cell outer membrane</location>
    </subcellularLocation>
</comment>
<organism evidence="9 10">
    <name type="scientific">Segatella sinensis</name>
    <dbReference type="NCBI Taxonomy" id="3085167"/>
    <lineage>
        <taxon>Bacteria</taxon>
        <taxon>Pseudomonadati</taxon>
        <taxon>Bacteroidota</taxon>
        <taxon>Bacteroidia</taxon>
        <taxon>Bacteroidales</taxon>
        <taxon>Prevotellaceae</taxon>
        <taxon>Segatella</taxon>
    </lineage>
</organism>
<dbReference type="Pfam" id="PF14322">
    <property type="entry name" value="SusD-like_3"/>
    <property type="match status" value="1"/>
</dbReference>
<dbReference type="Pfam" id="PF07980">
    <property type="entry name" value="SusD_RagB"/>
    <property type="match status" value="1"/>
</dbReference>
<evidence type="ECO:0000313" key="9">
    <source>
        <dbReference type="EMBL" id="MEQ2507870.1"/>
    </source>
</evidence>
<dbReference type="PROSITE" id="PS51257">
    <property type="entry name" value="PROKAR_LIPOPROTEIN"/>
    <property type="match status" value="1"/>
</dbReference>
<proteinExistence type="inferred from homology"/>
<feature type="signal peptide" evidence="6">
    <location>
        <begin position="1"/>
        <end position="24"/>
    </location>
</feature>
<comment type="similarity">
    <text evidence="2">Belongs to the SusD family.</text>
</comment>
<evidence type="ECO:0000256" key="6">
    <source>
        <dbReference type="SAM" id="SignalP"/>
    </source>
</evidence>
<dbReference type="InterPro" id="IPR033985">
    <property type="entry name" value="SusD-like_N"/>
</dbReference>
<evidence type="ECO:0000256" key="4">
    <source>
        <dbReference type="ARBA" id="ARBA00023136"/>
    </source>
</evidence>
<dbReference type="Gene3D" id="1.25.40.390">
    <property type="match status" value="1"/>
</dbReference>
<feature type="domain" description="SusD-like N-terminal" evidence="8">
    <location>
        <begin position="85"/>
        <end position="223"/>
    </location>
</feature>
<protein>
    <submittedName>
        <fullName evidence="9">RagB/SusD family nutrient uptake outer membrane protein</fullName>
    </submittedName>
</protein>
<feature type="chain" id="PRO_5046553624" evidence="6">
    <location>
        <begin position="25"/>
        <end position="538"/>
    </location>
</feature>
<dbReference type="InterPro" id="IPR012944">
    <property type="entry name" value="SusD_RagB_dom"/>
</dbReference>
<dbReference type="SUPFAM" id="SSF48452">
    <property type="entry name" value="TPR-like"/>
    <property type="match status" value="1"/>
</dbReference>
<dbReference type="RefSeq" id="WP_349225933.1">
    <property type="nucleotide sequence ID" value="NZ_JBBNFG020000018.1"/>
</dbReference>
<evidence type="ECO:0000259" key="7">
    <source>
        <dbReference type="Pfam" id="PF07980"/>
    </source>
</evidence>
<keyword evidence="10" id="KW-1185">Reference proteome</keyword>
<comment type="caution">
    <text evidence="9">The sequence shown here is derived from an EMBL/GenBank/DDBJ whole genome shotgun (WGS) entry which is preliminary data.</text>
</comment>
<evidence type="ECO:0000256" key="2">
    <source>
        <dbReference type="ARBA" id="ARBA00006275"/>
    </source>
</evidence>
<feature type="domain" description="RagB/SusD" evidence="7">
    <location>
        <begin position="315"/>
        <end position="534"/>
    </location>
</feature>
<keyword evidence="5" id="KW-0998">Cell outer membrane</keyword>
<dbReference type="EMBL" id="JBBNGE010000015">
    <property type="protein sequence ID" value="MEQ2507870.1"/>
    <property type="molecule type" value="Genomic_DNA"/>
</dbReference>